<keyword evidence="2" id="KW-1185">Reference proteome</keyword>
<dbReference type="InterPro" id="IPR041662">
    <property type="entry name" value="SusD-like_2"/>
</dbReference>
<gene>
    <name evidence="1" type="ORF">GK091_06645</name>
</gene>
<reference evidence="1 2" key="1">
    <citation type="submission" date="2020-02" db="EMBL/GenBank/DDBJ databases">
        <title>Draft genome sequence of two Spirosoma agri KCTC 52727 and Spirosoma terrae KCTC 52035.</title>
        <authorList>
            <person name="Rojas J."/>
            <person name="Ambika Manirajan B."/>
            <person name="Ratering S."/>
            <person name="Suarez C."/>
            <person name="Schnell S."/>
        </authorList>
    </citation>
    <scope>NUCLEOTIDE SEQUENCE [LARGE SCALE GENOMIC DNA]</scope>
    <source>
        <strain evidence="1 2">KCTC 52727</strain>
    </source>
</reference>
<dbReference type="AlphaFoldDB" id="A0A6M0IGS3"/>
<comment type="caution">
    <text evidence="1">The sequence shown here is derived from an EMBL/GenBank/DDBJ whole genome shotgun (WGS) entry which is preliminary data.</text>
</comment>
<dbReference type="EMBL" id="JAAGNZ010000001">
    <property type="protein sequence ID" value="NEU66551.1"/>
    <property type="molecule type" value="Genomic_DNA"/>
</dbReference>
<proteinExistence type="predicted"/>
<keyword evidence="1" id="KW-0449">Lipoprotein</keyword>
<sequence length="518" mass="56317">MALWLTTSCTGDFDQINTDPTKASEAVWDPNYFLPQAQNRYINVGYDAMLYQSTAMQVLASTVGYYGNGDKYVNTSGSTGYQGAIFNRTYETGADLAEMIRLTAGKDQYVNLYNIGRIMQALNFQRGTDVYGDIPYSQAFSAKTGITTPKYDTQQSIYMSLLTELEQATAALDASKAKPTGDLFYGGDITKWKKFGYSVMLRIAMRMTKVDPTTAKTWAEKAAAGGVFTSIDDNAKEIADANNATSAIYNVYQVSDDFRELRWSKTFIDMLKTTSDPRLSAIAEVPQAGAANNASQTLVGNNAASVQVGLPNGFDLNGGATDIRQQAGYPGATGSGTDIAPLGNYSRPRISVYLKRAGTLMVLTYPETELLLAEAKVRGWNVSGTAADHYKNALIGAMTSLSQLDATATIATETATAFATAHPLDVSSTDASLKAINTEYWKTTGSMFNFIETWNNWRRSGYPTLTPVNYPGNVTNATIPRRMIYLSTENVTNAANYASAVTTLTGGDLLTSRVWWDK</sequence>
<dbReference type="Gene3D" id="1.25.40.390">
    <property type="match status" value="1"/>
</dbReference>
<evidence type="ECO:0000313" key="1">
    <source>
        <dbReference type="EMBL" id="NEU66551.1"/>
    </source>
</evidence>
<dbReference type="InterPro" id="IPR011990">
    <property type="entry name" value="TPR-like_helical_dom_sf"/>
</dbReference>
<dbReference type="Proteomes" id="UP000477386">
    <property type="component" value="Unassembled WGS sequence"/>
</dbReference>
<protein>
    <submittedName>
        <fullName evidence="1">SusD/RagB family nutrient-binding outer membrane lipoprotein</fullName>
    </submittedName>
</protein>
<name>A0A6M0IGS3_9BACT</name>
<dbReference type="SUPFAM" id="SSF48452">
    <property type="entry name" value="TPR-like"/>
    <property type="match status" value="1"/>
</dbReference>
<accession>A0A6M0IGS3</accession>
<organism evidence="1 2">
    <name type="scientific">Spirosoma agri</name>
    <dbReference type="NCBI Taxonomy" id="1987381"/>
    <lineage>
        <taxon>Bacteria</taxon>
        <taxon>Pseudomonadati</taxon>
        <taxon>Bacteroidota</taxon>
        <taxon>Cytophagia</taxon>
        <taxon>Cytophagales</taxon>
        <taxon>Cytophagaceae</taxon>
        <taxon>Spirosoma</taxon>
    </lineage>
</organism>
<dbReference type="Pfam" id="PF12771">
    <property type="entry name" value="SusD-like_2"/>
    <property type="match status" value="1"/>
</dbReference>
<evidence type="ECO:0000313" key="2">
    <source>
        <dbReference type="Proteomes" id="UP000477386"/>
    </source>
</evidence>